<dbReference type="GO" id="GO:0003735">
    <property type="term" value="F:structural constituent of ribosome"/>
    <property type="evidence" value="ECO:0007669"/>
    <property type="project" value="EnsemblFungi"/>
</dbReference>
<dbReference type="GO" id="GO:0006412">
    <property type="term" value="P:translation"/>
    <property type="evidence" value="ECO:0007669"/>
    <property type="project" value="InterPro"/>
</dbReference>
<dbReference type="FunFam" id="3.30.160.810:FF:000001">
    <property type="entry name" value="50S ribosomal protein L3"/>
    <property type="match status" value="1"/>
</dbReference>
<protein>
    <recommendedName>
        <fullName evidence="4">Large ribosomal subunit protein uL3m</fullName>
    </recommendedName>
</protein>
<dbReference type="Proteomes" id="UP000187013">
    <property type="component" value="Unassembled WGS sequence"/>
</dbReference>
<reference evidence="5 6" key="1">
    <citation type="submission" date="2016-08" db="EMBL/GenBank/DDBJ databases">
        <title>Draft genome sequence of allopolyploid Zygosaccharomyces rouxii.</title>
        <authorList>
            <person name="Watanabe J."/>
            <person name="Uehara K."/>
            <person name="Mogi Y."/>
            <person name="Tsukioka Y."/>
        </authorList>
    </citation>
    <scope>NUCLEOTIDE SEQUENCE [LARGE SCALE GENOMIC DNA]</scope>
    <source>
        <strain evidence="5 6">NBRC 110957</strain>
    </source>
</reference>
<gene>
    <name evidence="5" type="ORF">ZYGR_0H04970</name>
</gene>
<dbReference type="OMA" id="GKNIPCT"/>
<proteinExistence type="inferred from homology"/>
<comment type="caution">
    <text evidence="5">The sequence shown here is derived from an EMBL/GenBank/DDBJ whole genome shotgun (WGS) entry which is preliminary data.</text>
</comment>
<evidence type="ECO:0000313" key="5">
    <source>
        <dbReference type="EMBL" id="GAV47651.1"/>
    </source>
</evidence>
<keyword evidence="2" id="KW-0689">Ribosomal protein</keyword>
<dbReference type="FunFam" id="2.40.30.10:FF:000004">
    <property type="entry name" value="50S ribosomal protein L3"/>
    <property type="match status" value="1"/>
</dbReference>
<dbReference type="Pfam" id="PF00297">
    <property type="entry name" value="Ribosomal_L3"/>
    <property type="match status" value="1"/>
</dbReference>
<dbReference type="Gene3D" id="2.40.30.10">
    <property type="entry name" value="Translation factors"/>
    <property type="match status" value="1"/>
</dbReference>
<sequence>MPANIWPSICRPTVFARCSSTRASLIAPSVANTIKLDAQPINHSPQQAQKRKWLPLRCGALTKKEGMMPFFDEATGKRVACTVLKMDNVEVLMHRTMEENGYFACQVGYGSKHPQKVSRQMLGHFASKLVNPKERVSEFRVKNEDGLLPLGTLIKPSFFNNGQYVDLKSICKGKGFAGVMKKYHFAGLRASHGTSIMHRHGGSYGQNQDPGRVLPGKKMPGHMGNHHVTIQNAQVLKVDDELGVILIKGSVAGPTGAFVKIQDAIKKAPASEQ</sequence>
<accession>A0A1Q2ZW11</accession>
<dbReference type="OrthoDB" id="274683at2759"/>
<dbReference type="PANTHER" id="PTHR11229:SF8">
    <property type="entry name" value="LARGE RIBOSOMAL SUBUNIT PROTEIN UL3M"/>
    <property type="match status" value="1"/>
</dbReference>
<dbReference type="PANTHER" id="PTHR11229">
    <property type="entry name" value="50S RIBOSOMAL PROTEIN L3"/>
    <property type="match status" value="1"/>
</dbReference>
<dbReference type="NCBIfam" id="TIGR03625">
    <property type="entry name" value="L3_bact"/>
    <property type="match status" value="1"/>
</dbReference>
<dbReference type="InterPro" id="IPR019927">
    <property type="entry name" value="Ribosomal_uL3_bac/org-type"/>
</dbReference>
<dbReference type="SUPFAM" id="SSF50447">
    <property type="entry name" value="Translation proteins"/>
    <property type="match status" value="1"/>
</dbReference>
<dbReference type="EMBL" id="BDGX01000008">
    <property type="protein sequence ID" value="GAV47651.1"/>
    <property type="molecule type" value="Genomic_DNA"/>
</dbReference>
<evidence type="ECO:0000256" key="3">
    <source>
        <dbReference type="ARBA" id="ARBA00023274"/>
    </source>
</evidence>
<name>A0A1Q2ZW11_ZYGRO</name>
<organism evidence="5 6">
    <name type="scientific">Zygosaccharomyces rouxii</name>
    <dbReference type="NCBI Taxonomy" id="4956"/>
    <lineage>
        <taxon>Eukaryota</taxon>
        <taxon>Fungi</taxon>
        <taxon>Dikarya</taxon>
        <taxon>Ascomycota</taxon>
        <taxon>Saccharomycotina</taxon>
        <taxon>Saccharomycetes</taxon>
        <taxon>Saccharomycetales</taxon>
        <taxon>Saccharomycetaceae</taxon>
        <taxon>Zygosaccharomyces</taxon>
    </lineage>
</organism>
<dbReference type="Gene3D" id="3.30.160.810">
    <property type="match status" value="1"/>
</dbReference>
<evidence type="ECO:0000256" key="2">
    <source>
        <dbReference type="ARBA" id="ARBA00022980"/>
    </source>
</evidence>
<keyword evidence="3" id="KW-0687">Ribonucleoprotein</keyword>
<dbReference type="InterPro" id="IPR000597">
    <property type="entry name" value="Ribosomal_uL3"/>
</dbReference>
<evidence type="ECO:0000256" key="4">
    <source>
        <dbReference type="ARBA" id="ARBA00035209"/>
    </source>
</evidence>
<comment type="similarity">
    <text evidence="1">Belongs to the universal ribosomal protein uL3 family.</text>
</comment>
<dbReference type="GO" id="GO:0005762">
    <property type="term" value="C:mitochondrial large ribosomal subunit"/>
    <property type="evidence" value="ECO:0007669"/>
    <property type="project" value="EnsemblFungi"/>
</dbReference>
<dbReference type="AlphaFoldDB" id="A0A1Q2ZW11"/>
<evidence type="ECO:0000256" key="1">
    <source>
        <dbReference type="ARBA" id="ARBA00006540"/>
    </source>
</evidence>
<dbReference type="eggNOG" id="KOG3141">
    <property type="taxonomic scope" value="Eukaryota"/>
</dbReference>
<dbReference type="InterPro" id="IPR009000">
    <property type="entry name" value="Transl_B-barrel_sf"/>
</dbReference>
<evidence type="ECO:0000313" key="6">
    <source>
        <dbReference type="Proteomes" id="UP000187013"/>
    </source>
</evidence>